<dbReference type="SMART" id="SM00962">
    <property type="entry name" value="SRP54"/>
    <property type="match status" value="1"/>
</dbReference>
<feature type="compositionally biased region" description="Pro residues" evidence="11">
    <location>
        <begin position="342"/>
        <end position="356"/>
    </location>
</feature>
<dbReference type="InterPro" id="IPR013822">
    <property type="entry name" value="Signal_recog_particl_SRP54_hlx"/>
</dbReference>
<evidence type="ECO:0000313" key="12">
    <source>
        <dbReference type="EMBL" id="OBQ65505.1"/>
    </source>
</evidence>
<feature type="compositionally biased region" description="Basic and acidic residues" evidence="11">
    <location>
        <begin position="255"/>
        <end position="267"/>
    </location>
</feature>
<dbReference type="RefSeq" id="WP_056574580.1">
    <property type="nucleotide sequence ID" value="NZ_CP033334.1"/>
</dbReference>
<dbReference type="InterPro" id="IPR027417">
    <property type="entry name" value="P-loop_NTPase"/>
</dbReference>
<dbReference type="InterPro" id="IPR004390">
    <property type="entry name" value="SR_rcpt_FtsY"/>
</dbReference>
<comment type="subcellular location">
    <subcellularLocation>
        <location evidence="1">Cell inner membrane</location>
        <topology evidence="1">Peripheral membrane protein</topology>
        <orientation evidence="1">Cytoplasmic side</orientation>
    </subcellularLocation>
    <subcellularLocation>
        <location evidence="10">Cell membrane</location>
        <topology evidence="10">Peripheral membrane protein</topology>
        <orientation evidence="10">Cytoplasmic side</orientation>
    </subcellularLocation>
    <subcellularLocation>
        <location evidence="10">Cytoplasm</location>
    </subcellularLocation>
</comment>
<dbReference type="CDD" id="cd17874">
    <property type="entry name" value="FtsY"/>
    <property type="match status" value="1"/>
</dbReference>
<dbReference type="Pfam" id="PF02881">
    <property type="entry name" value="SRP54_N"/>
    <property type="match status" value="1"/>
</dbReference>
<feature type="compositionally biased region" description="Low complexity" evidence="11">
    <location>
        <begin position="304"/>
        <end position="313"/>
    </location>
</feature>
<protein>
    <recommendedName>
        <fullName evidence="10">Signal recognition particle receptor FtsY</fullName>
        <shortName evidence="10">SRP receptor</shortName>
        <ecNumber evidence="10">3.6.5.4</ecNumber>
    </recommendedName>
</protein>
<dbReference type="NCBIfam" id="TIGR00064">
    <property type="entry name" value="ftsY"/>
    <property type="match status" value="1"/>
</dbReference>
<dbReference type="PANTHER" id="PTHR43134:SF1">
    <property type="entry name" value="SIGNAL RECOGNITION PARTICLE RECEPTOR SUBUNIT ALPHA"/>
    <property type="match status" value="1"/>
</dbReference>
<feature type="binding site" evidence="10">
    <location>
        <begin position="635"/>
        <end position="638"/>
    </location>
    <ligand>
        <name>GTP</name>
        <dbReference type="ChEBI" id="CHEBI:37565"/>
    </ligand>
</feature>
<proteinExistence type="inferred from homology"/>
<dbReference type="Gene3D" id="1.20.120.140">
    <property type="entry name" value="Signal recognition particle SRP54, nucleotide-binding domain"/>
    <property type="match status" value="1"/>
</dbReference>
<dbReference type="Gene3D" id="3.40.50.300">
    <property type="entry name" value="P-loop containing nucleotide triphosphate hydrolases"/>
    <property type="match status" value="1"/>
</dbReference>
<dbReference type="GO" id="GO:0003924">
    <property type="term" value="F:GTPase activity"/>
    <property type="evidence" value="ECO:0007669"/>
    <property type="project" value="UniProtKB-UniRule"/>
</dbReference>
<dbReference type="SUPFAM" id="SSF47364">
    <property type="entry name" value="Domain of the SRP/SRP receptor G-proteins"/>
    <property type="match status" value="1"/>
</dbReference>
<keyword evidence="8 10" id="KW-0675">Receptor</keyword>
<keyword evidence="2 10" id="KW-1003">Cell membrane</keyword>
<dbReference type="GO" id="GO:0006614">
    <property type="term" value="P:SRP-dependent cotranslational protein targeting to membrane"/>
    <property type="evidence" value="ECO:0007669"/>
    <property type="project" value="InterPro"/>
</dbReference>
<dbReference type="InterPro" id="IPR000897">
    <property type="entry name" value="SRP54_GTPase_dom"/>
</dbReference>
<dbReference type="PROSITE" id="PS00300">
    <property type="entry name" value="SRP54"/>
    <property type="match status" value="1"/>
</dbReference>
<evidence type="ECO:0000256" key="8">
    <source>
        <dbReference type="ARBA" id="ARBA00023170"/>
    </source>
</evidence>
<organism evidence="12 13">
    <name type="scientific">Rhizobium loti</name>
    <name type="common">Mesorhizobium loti</name>
    <dbReference type="NCBI Taxonomy" id="381"/>
    <lineage>
        <taxon>Bacteria</taxon>
        <taxon>Pseudomonadati</taxon>
        <taxon>Pseudomonadota</taxon>
        <taxon>Alphaproteobacteria</taxon>
        <taxon>Hyphomicrobiales</taxon>
        <taxon>Phyllobacteriaceae</taxon>
        <taxon>Mesorhizobium</taxon>
    </lineage>
</organism>
<dbReference type="Proteomes" id="UP000093737">
    <property type="component" value="Unassembled WGS sequence"/>
</dbReference>
<evidence type="ECO:0000256" key="7">
    <source>
        <dbReference type="ARBA" id="ARBA00023136"/>
    </source>
</evidence>
<evidence type="ECO:0000256" key="2">
    <source>
        <dbReference type="ARBA" id="ARBA00022475"/>
    </source>
</evidence>
<feature type="compositionally biased region" description="Pro residues" evidence="11">
    <location>
        <begin position="154"/>
        <end position="197"/>
    </location>
</feature>
<comment type="catalytic activity">
    <reaction evidence="9 10">
        <text>GTP + H2O = GDP + phosphate + H(+)</text>
        <dbReference type="Rhea" id="RHEA:19669"/>
        <dbReference type="ChEBI" id="CHEBI:15377"/>
        <dbReference type="ChEBI" id="CHEBI:15378"/>
        <dbReference type="ChEBI" id="CHEBI:37565"/>
        <dbReference type="ChEBI" id="CHEBI:43474"/>
        <dbReference type="ChEBI" id="CHEBI:58189"/>
        <dbReference type="EC" id="3.6.5.4"/>
    </reaction>
</comment>
<feature type="binding site" evidence="10">
    <location>
        <begin position="571"/>
        <end position="575"/>
    </location>
    <ligand>
        <name>GTP</name>
        <dbReference type="ChEBI" id="CHEBI:37565"/>
    </ligand>
</feature>
<comment type="function">
    <text evidence="10">Involved in targeting and insertion of nascent membrane proteins into the cytoplasmic membrane. Acts as a receptor for the complex formed by the signal recognition particle (SRP) and the ribosome-nascent chain (RNC). Interaction with SRP-RNC leads to the transfer of the RNC complex to the Sec translocase for insertion into the membrane, the hydrolysis of GTP by both Ffh and FtsY, and the dissociation of the SRP-FtsY complex into the individual components.</text>
</comment>
<feature type="compositionally biased region" description="Basic and acidic residues" evidence="11">
    <location>
        <begin position="65"/>
        <end position="77"/>
    </location>
</feature>
<comment type="similarity">
    <text evidence="10">Belongs to the GTP-binding SRP family. FtsY subfamily.</text>
</comment>
<dbReference type="EMBL" id="LYTK01000012">
    <property type="protein sequence ID" value="OBQ65505.1"/>
    <property type="molecule type" value="Genomic_DNA"/>
</dbReference>
<dbReference type="HAMAP" id="MF_00920">
    <property type="entry name" value="FtsY"/>
    <property type="match status" value="1"/>
</dbReference>
<dbReference type="EC" id="3.6.5.4" evidence="10"/>
<keyword evidence="4 10" id="KW-0547">Nucleotide-binding</keyword>
<feature type="binding site" evidence="10">
    <location>
        <begin position="489"/>
        <end position="496"/>
    </location>
    <ligand>
        <name>GTP</name>
        <dbReference type="ChEBI" id="CHEBI:37565"/>
    </ligand>
</feature>
<dbReference type="AlphaFoldDB" id="A0A6M7TU93"/>
<dbReference type="SMART" id="SM00963">
    <property type="entry name" value="SRP54_N"/>
    <property type="match status" value="1"/>
</dbReference>
<dbReference type="InterPro" id="IPR036225">
    <property type="entry name" value="SRP/SRP_N"/>
</dbReference>
<evidence type="ECO:0000256" key="4">
    <source>
        <dbReference type="ARBA" id="ARBA00022741"/>
    </source>
</evidence>
<keyword evidence="3 10" id="KW-0963">Cytoplasm</keyword>
<keyword evidence="5 10" id="KW-0378">Hydrolase</keyword>
<comment type="subunit">
    <text evidence="10">Part of the signal recognition particle protein translocation system, which is composed of SRP and FtsY. SRP is a ribonucleoprotein composed of Ffh and a 4.5S RNA molecule.</text>
</comment>
<keyword evidence="7 10" id="KW-0472">Membrane</keyword>
<dbReference type="GO" id="GO:0005737">
    <property type="term" value="C:cytoplasm"/>
    <property type="evidence" value="ECO:0007669"/>
    <property type="project" value="UniProtKB-SubCell"/>
</dbReference>
<dbReference type="GO" id="GO:0005886">
    <property type="term" value="C:plasma membrane"/>
    <property type="evidence" value="ECO:0007669"/>
    <property type="project" value="UniProtKB-SubCell"/>
</dbReference>
<feature type="region of interest" description="Disordered" evidence="11">
    <location>
        <begin position="19"/>
        <end position="329"/>
    </location>
</feature>
<name>A0A6M7TU93_RHILI</name>
<dbReference type="InterPro" id="IPR042101">
    <property type="entry name" value="SRP54_N_sf"/>
</dbReference>
<feature type="region of interest" description="Disordered" evidence="11">
    <location>
        <begin position="341"/>
        <end position="360"/>
    </location>
</feature>
<accession>A0A6M7TU93</accession>
<dbReference type="InterPro" id="IPR003593">
    <property type="entry name" value="AAA+_ATPase"/>
</dbReference>
<dbReference type="SUPFAM" id="SSF52540">
    <property type="entry name" value="P-loop containing nucleoside triphosphate hydrolases"/>
    <property type="match status" value="1"/>
</dbReference>
<dbReference type="Pfam" id="PF00448">
    <property type="entry name" value="SRP54"/>
    <property type="match status" value="1"/>
</dbReference>
<comment type="caution">
    <text evidence="12">The sequence shown here is derived from an EMBL/GenBank/DDBJ whole genome shotgun (WGS) entry which is preliminary data.</text>
</comment>
<dbReference type="PANTHER" id="PTHR43134">
    <property type="entry name" value="SIGNAL RECOGNITION PARTICLE RECEPTOR SUBUNIT ALPHA"/>
    <property type="match status" value="1"/>
</dbReference>
<reference evidence="12 13" key="1">
    <citation type="submission" date="2016-05" db="EMBL/GenBank/DDBJ databases">
        <authorList>
            <person name="Ramsay J.P."/>
        </authorList>
    </citation>
    <scope>NUCLEOTIDE SEQUENCE [LARGE SCALE GENOMIC DNA]</scope>
    <source>
        <strain evidence="12 13">NZP2042</strain>
    </source>
</reference>
<evidence type="ECO:0000256" key="3">
    <source>
        <dbReference type="ARBA" id="ARBA00022490"/>
    </source>
</evidence>
<dbReference type="GO" id="GO:0005047">
    <property type="term" value="F:signal recognition particle binding"/>
    <property type="evidence" value="ECO:0007669"/>
    <property type="project" value="TreeGrafter"/>
</dbReference>
<feature type="compositionally biased region" description="Pro residues" evidence="11">
    <location>
        <begin position="225"/>
        <end position="236"/>
    </location>
</feature>
<feature type="compositionally biased region" description="Pro residues" evidence="11">
    <location>
        <begin position="314"/>
        <end position="327"/>
    </location>
</feature>
<dbReference type="FunFam" id="3.40.50.300:FF:000053">
    <property type="entry name" value="Signal recognition particle receptor FtsY"/>
    <property type="match status" value="1"/>
</dbReference>
<evidence type="ECO:0000256" key="1">
    <source>
        <dbReference type="ARBA" id="ARBA00004515"/>
    </source>
</evidence>
<evidence type="ECO:0000256" key="10">
    <source>
        <dbReference type="HAMAP-Rule" id="MF_00920"/>
    </source>
</evidence>
<feature type="compositionally biased region" description="Low complexity" evidence="11">
    <location>
        <begin position="105"/>
        <end position="115"/>
    </location>
</feature>
<evidence type="ECO:0000256" key="6">
    <source>
        <dbReference type="ARBA" id="ARBA00023134"/>
    </source>
</evidence>
<evidence type="ECO:0000256" key="9">
    <source>
        <dbReference type="ARBA" id="ARBA00048027"/>
    </source>
</evidence>
<evidence type="ECO:0000256" key="11">
    <source>
        <dbReference type="SAM" id="MobiDB-lite"/>
    </source>
</evidence>
<feature type="compositionally biased region" description="Pro residues" evidence="11">
    <location>
        <begin position="117"/>
        <end position="141"/>
    </location>
</feature>
<keyword evidence="6 10" id="KW-0342">GTP-binding</keyword>
<evidence type="ECO:0000256" key="5">
    <source>
        <dbReference type="ARBA" id="ARBA00022801"/>
    </source>
</evidence>
<sequence>MAGFFKKIFSFGKKEVVEERVDETAPLPPIKWDQLDSLKPAAEQVVPEFLKRDEPRPEPLPPLDGEGRHEVAGRGDGADASASHPHPQASLGTSPVEREVKDTLEPVAAPSQEPVPVEEPQPEPTPTIPPEPQPTVPPEPEPLPEPEPEEEPAPETPVEPPAPQEIPLPPDTPQPTPEPQPQEVPAPAPAEPEIAPPRPERQPEPAPIEVPAPPAEVPAETPAPVEVPSPASPPTQPTSEAGAAPHPPAGTFSPYRDREKNADRDASAHLTDIEEEASTLTPPSPRTSRGEGKGEGQRQPADDVTPATEAAPTIPAPPVEIAPPIRLPAPETQPVIAEIAPEPRPVPQPAPEPKPAPGKVTVAKKVEQKAEPQKAPEAAPRRSWFQRMRDGLARSSRELTGNIAGVFTRRKLDEDTLQDLEDVLIRADLGMETALRITDALAASRYGKDVSDTDVRTVMAAEVEKVLTPVARPLELDLSHKPHVILVVGVNGTGKTTTIGKLAAKLTDGGLSVMLAAGDTFRAAAIEQLKIWGERTKSPVIASKLGADAAGLAYDAFEKAREAGSDVLIIDTAGRLQNKTELMAELEKIVRVLGKLDPEAPHTVLQTVDATTGQNALNQVEIFRNIAGVNGLVMTKLDGTARGGILVAIAAKHKLPVYFIGVGEQVDDLEPFSASEFARAIAGVA</sequence>
<dbReference type="SMART" id="SM00382">
    <property type="entry name" value="AAA"/>
    <property type="match status" value="1"/>
</dbReference>
<evidence type="ECO:0000313" key="13">
    <source>
        <dbReference type="Proteomes" id="UP000093737"/>
    </source>
</evidence>
<feature type="compositionally biased region" description="Pro residues" evidence="11">
    <location>
        <begin position="204"/>
        <end position="216"/>
    </location>
</feature>
<feature type="compositionally biased region" description="Acidic residues" evidence="11">
    <location>
        <begin position="142"/>
        <end position="153"/>
    </location>
</feature>
<gene>
    <name evidence="10" type="primary">ftsY</name>
    <name evidence="12" type="ORF">A8145_15185</name>
</gene>
<dbReference type="GO" id="GO:0005525">
    <property type="term" value="F:GTP binding"/>
    <property type="evidence" value="ECO:0007669"/>
    <property type="project" value="UniProtKB-UniRule"/>
</dbReference>